<comment type="caution">
    <text evidence="2">The sequence shown here is derived from an EMBL/GenBank/DDBJ whole genome shotgun (WGS) entry which is preliminary data.</text>
</comment>
<accession>A0AAV4UXR1</accession>
<feature type="region of interest" description="Disordered" evidence="1">
    <location>
        <begin position="23"/>
        <end position="46"/>
    </location>
</feature>
<protein>
    <submittedName>
        <fullName evidence="2">Uncharacterized protein</fullName>
    </submittedName>
</protein>
<proteinExistence type="predicted"/>
<organism evidence="2 3">
    <name type="scientific">Caerostris extrusa</name>
    <name type="common">Bark spider</name>
    <name type="synonym">Caerostris bankana</name>
    <dbReference type="NCBI Taxonomy" id="172846"/>
    <lineage>
        <taxon>Eukaryota</taxon>
        <taxon>Metazoa</taxon>
        <taxon>Ecdysozoa</taxon>
        <taxon>Arthropoda</taxon>
        <taxon>Chelicerata</taxon>
        <taxon>Arachnida</taxon>
        <taxon>Araneae</taxon>
        <taxon>Araneomorphae</taxon>
        <taxon>Entelegynae</taxon>
        <taxon>Araneoidea</taxon>
        <taxon>Araneidae</taxon>
        <taxon>Caerostris</taxon>
    </lineage>
</organism>
<dbReference type="AlphaFoldDB" id="A0AAV4UXR1"/>
<reference evidence="2 3" key="1">
    <citation type="submission" date="2021-06" db="EMBL/GenBank/DDBJ databases">
        <title>Caerostris extrusa draft genome.</title>
        <authorList>
            <person name="Kono N."/>
            <person name="Arakawa K."/>
        </authorList>
    </citation>
    <scope>NUCLEOTIDE SEQUENCE [LARGE SCALE GENOMIC DNA]</scope>
</reference>
<evidence type="ECO:0000256" key="1">
    <source>
        <dbReference type="SAM" id="MobiDB-lite"/>
    </source>
</evidence>
<sequence>MRTKSETPEYCITVELRFAKLNSKLSSPPNSSPGGNVTNNSDAPGLRPQFVFFPLTIRIRPLSDEERCSLAMNNSEDQKM</sequence>
<dbReference type="Proteomes" id="UP001054945">
    <property type="component" value="Unassembled WGS sequence"/>
</dbReference>
<keyword evidence="3" id="KW-1185">Reference proteome</keyword>
<name>A0AAV4UXR1_CAEEX</name>
<feature type="compositionally biased region" description="Low complexity" evidence="1">
    <location>
        <begin position="23"/>
        <end position="36"/>
    </location>
</feature>
<evidence type="ECO:0000313" key="3">
    <source>
        <dbReference type="Proteomes" id="UP001054945"/>
    </source>
</evidence>
<evidence type="ECO:0000313" key="2">
    <source>
        <dbReference type="EMBL" id="GIY62495.1"/>
    </source>
</evidence>
<gene>
    <name evidence="2" type="ORF">CEXT_449291</name>
</gene>
<dbReference type="EMBL" id="BPLR01013625">
    <property type="protein sequence ID" value="GIY62495.1"/>
    <property type="molecule type" value="Genomic_DNA"/>
</dbReference>